<protein>
    <submittedName>
        <fullName evidence="3">CHAT domain-containing protein</fullName>
    </submittedName>
</protein>
<sequence>MDLLSDARAAVDAAQSDPREALRLATAVLDHAADTAGAGTGPTSTAGRDTAGPAPIGPPAVAAATAHWAIGLARRELGDLGTAETSLRQAVDLASAAGATALVASVRSSLALVRTYQGAPEDGLAELDLAEPHLDGPELARARMQRGLILQRLGRLDEALERYAAALPVLEQAGDRLAEVRLRVNRGVALVYRNELPAADLDLVRARELAIGLGQGLQVAACSHNLGFLYGRHGDVPRSLGWFDRAQQEYTDAGAGGGATAVLLADRAEVLSGAGLVDEALAVSREALARLSDGGNDVEIAEAQLTLARNARSAGARAEGAELARRAATSFALLGRDSWVAHARWIEADCTAVDGADGLPATVDATVVAAAGIADLAGALDRAGWAADAVSALLLAAGTARSAGDITVADGYLERAAAARTDAAAATRITGWYAEARRRLHLGDRSGAARAARDGLRTVTAVRSTLVAGDLRAHVSLLGQQLADLLVALALRHGGPEEVFRAAETWRAASLLAPVRPPADPELARRLAALRAAVAELRPDAPAAAVAVQRQEREIRDLVRSTPATPAARTAGTGDAGSVDPAAVRDALGERILLEWVQHDGRLHLLQIAAGRTHLAAVGHVAEIRELVADLRFQLHRLARGVGSERSLAAAEAGLDRSARLLSGLLLGPAAADLPASSAVPLPGYCVPLPPGGELVLIPTGDLHGVPWAALPWLRERSHVVAPSARTWVAAASRHGRPGRGGRTVLVAGPDLPGAPDEIGDISGLLPDAVVLAGADAGVGAVLEAIGDRRTTVVHVAAHGTFRTDNPLFSALQLADGPLTVYDLQALERVPPVLVLAACDTAGVAVRPGDEPEGLATALLSAGAGTVIAPSVPVPDDATALLMPALHRHLAAGADPARALRLARTQSGDGGPRELAARSSFVALGG</sequence>
<dbReference type="EMBL" id="WLYK01000002">
    <property type="protein sequence ID" value="MTD14264.1"/>
    <property type="molecule type" value="Genomic_DNA"/>
</dbReference>
<evidence type="ECO:0000256" key="1">
    <source>
        <dbReference type="SAM" id="MobiDB-lite"/>
    </source>
</evidence>
<accession>A0A7K1FNA5</accession>
<dbReference type="RefSeq" id="WP_154768261.1">
    <property type="nucleotide sequence ID" value="NZ_WLYK01000002.1"/>
</dbReference>
<evidence type="ECO:0000313" key="3">
    <source>
        <dbReference type="EMBL" id="MTD14264.1"/>
    </source>
</evidence>
<dbReference type="PANTHER" id="PTHR10098">
    <property type="entry name" value="RAPSYN-RELATED"/>
    <property type="match status" value="1"/>
</dbReference>
<dbReference type="InterPro" id="IPR019734">
    <property type="entry name" value="TPR_rpt"/>
</dbReference>
<dbReference type="Proteomes" id="UP000460221">
    <property type="component" value="Unassembled WGS sequence"/>
</dbReference>
<feature type="compositionally biased region" description="Low complexity" evidence="1">
    <location>
        <begin position="34"/>
        <end position="58"/>
    </location>
</feature>
<name>A0A7K1FNA5_9ACTN</name>
<evidence type="ECO:0000313" key="4">
    <source>
        <dbReference type="Proteomes" id="UP000460221"/>
    </source>
</evidence>
<dbReference type="InterPro" id="IPR011990">
    <property type="entry name" value="TPR-like_helical_dom_sf"/>
</dbReference>
<comment type="caution">
    <text evidence="3">The sequence shown here is derived from an EMBL/GenBank/DDBJ whole genome shotgun (WGS) entry which is preliminary data.</text>
</comment>
<organism evidence="3 4">
    <name type="scientific">Nakamurella alba</name>
    <dbReference type="NCBI Taxonomy" id="2665158"/>
    <lineage>
        <taxon>Bacteria</taxon>
        <taxon>Bacillati</taxon>
        <taxon>Actinomycetota</taxon>
        <taxon>Actinomycetes</taxon>
        <taxon>Nakamurellales</taxon>
        <taxon>Nakamurellaceae</taxon>
        <taxon>Nakamurella</taxon>
    </lineage>
</organism>
<dbReference type="SUPFAM" id="SSF48452">
    <property type="entry name" value="TPR-like"/>
    <property type="match status" value="2"/>
</dbReference>
<keyword evidence="4" id="KW-1185">Reference proteome</keyword>
<dbReference type="Pfam" id="PF12770">
    <property type="entry name" value="CHAT"/>
    <property type="match status" value="1"/>
</dbReference>
<dbReference type="InterPro" id="IPR024983">
    <property type="entry name" value="CHAT_dom"/>
</dbReference>
<proteinExistence type="predicted"/>
<reference evidence="3 4" key="1">
    <citation type="submission" date="2019-11" db="EMBL/GenBank/DDBJ databases">
        <authorList>
            <person name="Jiang L.-Q."/>
        </authorList>
    </citation>
    <scope>NUCLEOTIDE SEQUENCE [LARGE SCALE GENOMIC DNA]</scope>
    <source>
        <strain evidence="3 4">YIM 132087</strain>
    </source>
</reference>
<feature type="domain" description="CHAT" evidence="2">
    <location>
        <begin position="658"/>
        <end position="906"/>
    </location>
</feature>
<dbReference type="Pfam" id="PF13181">
    <property type="entry name" value="TPR_8"/>
    <property type="match status" value="1"/>
</dbReference>
<dbReference type="Gene3D" id="1.25.40.10">
    <property type="entry name" value="Tetratricopeptide repeat domain"/>
    <property type="match status" value="2"/>
</dbReference>
<dbReference type="SMART" id="SM00028">
    <property type="entry name" value="TPR"/>
    <property type="match status" value="3"/>
</dbReference>
<gene>
    <name evidence="3" type="ORF">GIS00_09925</name>
</gene>
<dbReference type="PANTHER" id="PTHR10098:SF108">
    <property type="entry name" value="TETRATRICOPEPTIDE REPEAT PROTEIN 28"/>
    <property type="match status" value="1"/>
</dbReference>
<evidence type="ECO:0000259" key="2">
    <source>
        <dbReference type="Pfam" id="PF12770"/>
    </source>
</evidence>
<feature type="region of interest" description="Disordered" evidence="1">
    <location>
        <begin position="33"/>
        <end position="58"/>
    </location>
</feature>
<dbReference type="AlphaFoldDB" id="A0A7K1FNA5"/>